<dbReference type="PANTHER" id="PTHR12632">
    <property type="entry name" value="TRANSCRIPTION FACTOR NF-Y ALPHA-RELATED"/>
    <property type="match status" value="1"/>
</dbReference>
<evidence type="ECO:0000256" key="7">
    <source>
        <dbReference type="SAM" id="MobiDB-lite"/>
    </source>
</evidence>
<feature type="compositionally biased region" description="Basic residues" evidence="7">
    <location>
        <begin position="143"/>
        <end position="159"/>
    </location>
</feature>
<evidence type="ECO:0000256" key="6">
    <source>
        <dbReference type="RuleBase" id="RU367155"/>
    </source>
</evidence>
<dbReference type="HOGENOM" id="CLU_051364_0_0_1"/>
<dbReference type="GO" id="GO:0003700">
    <property type="term" value="F:DNA-binding transcription factor activity"/>
    <property type="evidence" value="ECO:0007669"/>
    <property type="project" value="UniProtKB-UniRule"/>
</dbReference>
<feature type="compositionally biased region" description="Basic and acidic residues" evidence="7">
    <location>
        <begin position="59"/>
        <end position="70"/>
    </location>
</feature>
<dbReference type="Pfam" id="PF02045">
    <property type="entry name" value="CBFB_NFYA"/>
    <property type="match status" value="1"/>
</dbReference>
<comment type="subcellular location">
    <subcellularLocation>
        <location evidence="1 6">Nucleus</location>
    </subcellularLocation>
</comment>
<feature type="compositionally biased region" description="Low complexity" evidence="7">
    <location>
        <begin position="280"/>
        <end position="291"/>
    </location>
</feature>
<dbReference type="InParanoid" id="F8PVS1"/>
<feature type="compositionally biased region" description="Polar residues" evidence="7">
    <location>
        <begin position="292"/>
        <end position="303"/>
    </location>
</feature>
<evidence type="ECO:0000313" key="8">
    <source>
        <dbReference type="EMBL" id="EGO00205.1"/>
    </source>
</evidence>
<organism evidence="9">
    <name type="scientific">Serpula lacrymans var. lacrymans (strain S7.3)</name>
    <name type="common">Dry rot fungus</name>
    <dbReference type="NCBI Taxonomy" id="936435"/>
    <lineage>
        <taxon>Eukaryota</taxon>
        <taxon>Fungi</taxon>
        <taxon>Dikarya</taxon>
        <taxon>Basidiomycota</taxon>
        <taxon>Agaricomycotina</taxon>
        <taxon>Agaricomycetes</taxon>
        <taxon>Agaricomycetidae</taxon>
        <taxon>Boletales</taxon>
        <taxon>Coniophorineae</taxon>
        <taxon>Serpulaceae</taxon>
        <taxon>Serpula</taxon>
    </lineage>
</organism>
<dbReference type="InterPro" id="IPR001289">
    <property type="entry name" value="NFYA"/>
</dbReference>
<accession>F8PVS1</accession>
<evidence type="ECO:0000313" key="9">
    <source>
        <dbReference type="Proteomes" id="UP000008063"/>
    </source>
</evidence>
<feature type="compositionally biased region" description="Acidic residues" evidence="7">
    <location>
        <begin position="194"/>
        <end position="203"/>
    </location>
</feature>
<proteinExistence type="inferred from homology"/>
<dbReference type="PROSITE" id="PS51152">
    <property type="entry name" value="NFYA_HAP2_2"/>
    <property type="match status" value="1"/>
</dbReference>
<evidence type="ECO:0000256" key="2">
    <source>
        <dbReference type="ARBA" id="ARBA00023015"/>
    </source>
</evidence>
<reference evidence="9" key="1">
    <citation type="journal article" date="2011" name="Science">
        <title>The plant cell wall-decomposing machinery underlies the functional diversity of forest fungi.</title>
        <authorList>
            <person name="Eastwood D.C."/>
            <person name="Floudas D."/>
            <person name="Binder M."/>
            <person name="Majcherczyk A."/>
            <person name="Schneider P."/>
            <person name="Aerts A."/>
            <person name="Asiegbu F.O."/>
            <person name="Baker S.E."/>
            <person name="Barry K."/>
            <person name="Bendiksby M."/>
            <person name="Blumentritt M."/>
            <person name="Coutinho P.M."/>
            <person name="Cullen D."/>
            <person name="de Vries R.P."/>
            <person name="Gathman A."/>
            <person name="Goodell B."/>
            <person name="Henrissat B."/>
            <person name="Ihrmark K."/>
            <person name="Kauserud H."/>
            <person name="Kohler A."/>
            <person name="LaButti K."/>
            <person name="Lapidus A."/>
            <person name="Lavin J.L."/>
            <person name="Lee Y.-H."/>
            <person name="Lindquist E."/>
            <person name="Lilly W."/>
            <person name="Lucas S."/>
            <person name="Morin E."/>
            <person name="Murat C."/>
            <person name="Oguiza J.A."/>
            <person name="Park J."/>
            <person name="Pisabarro A.G."/>
            <person name="Riley R."/>
            <person name="Rosling A."/>
            <person name="Salamov A."/>
            <person name="Schmidt O."/>
            <person name="Schmutz J."/>
            <person name="Skrede I."/>
            <person name="Stenlid J."/>
            <person name="Wiebenga A."/>
            <person name="Xie X."/>
            <person name="Kuees U."/>
            <person name="Hibbett D.S."/>
            <person name="Hoffmeister D."/>
            <person name="Hoegberg N."/>
            <person name="Martin F."/>
            <person name="Grigoriev I.V."/>
            <person name="Watkinson S.C."/>
        </authorList>
    </citation>
    <scope>NUCLEOTIDE SEQUENCE [LARGE SCALE GENOMIC DNA]</scope>
    <source>
        <strain evidence="9">strain S7.3</strain>
    </source>
</reference>
<comment type="subunit">
    <text evidence="6">Heterotrimer.</text>
</comment>
<gene>
    <name evidence="8" type="ORF">SERLA73DRAFT_72938</name>
</gene>
<feature type="compositionally biased region" description="Low complexity" evidence="7">
    <location>
        <begin position="250"/>
        <end position="267"/>
    </location>
</feature>
<dbReference type="OMA" id="QNWENSP"/>
<dbReference type="PRINTS" id="PR00616">
    <property type="entry name" value="CCAATSUBUNTB"/>
</dbReference>
<dbReference type="SMART" id="SM00521">
    <property type="entry name" value="CBF"/>
    <property type="match status" value="1"/>
</dbReference>
<keyword evidence="3 6" id="KW-0238">DNA-binding</keyword>
<name>F8PVS1_SERL3</name>
<dbReference type="GO" id="GO:0005634">
    <property type="term" value="C:nucleus"/>
    <property type="evidence" value="ECO:0007669"/>
    <property type="project" value="UniProtKB-SubCell"/>
</dbReference>
<dbReference type="GO" id="GO:0003677">
    <property type="term" value="F:DNA binding"/>
    <property type="evidence" value="ECO:0007669"/>
    <property type="project" value="UniProtKB-KW"/>
</dbReference>
<dbReference type="eggNOG" id="KOG1561">
    <property type="taxonomic scope" value="Eukaryota"/>
</dbReference>
<dbReference type="Gene3D" id="6.10.250.2430">
    <property type="match status" value="1"/>
</dbReference>
<evidence type="ECO:0000256" key="1">
    <source>
        <dbReference type="ARBA" id="ARBA00004123"/>
    </source>
</evidence>
<keyword evidence="4 6" id="KW-0804">Transcription</keyword>
<comment type="function">
    <text evidence="6">Component of the sequence-specific heterotrimeric transcription factor (NF-Y) which specifically recognizes a 5'-CCAAT-3' box motif found in the promoters of its target genes.</text>
</comment>
<sequence length="395" mass="44104">MGDPVDQLLSPAYHQLHFARSYENSQGHNDLYHPSFYRSYSAHPSRNPSPGPSTPAAHSHRDSPPDDLFLHHHHHHLHSATTHTSPDIDRSQQPTPVDHIHDDPSSIDEEPLYVNAKQYFRILKRRVARARLEELHRLSRQRKPYLHESRHKHAMRRPRGPGGRFLTAEEIAAQKALNIDGEGPSQHPEHTNDEDPDDNDSDMNQEPAASSLPHHPPLQPHYSHNRDPYAQLHTAHEVDPVSLLSAPYHSLSHPSVSASSSPQLPHSFADARAQPSAHFTTPPTTQSSSLPANPQSTTSNRNHLSQHHPHPPKGTTNSAPITLRSPYAPVPVQMHHVPHPHAHARHHHSHVNYAEGLYHGDPLVPSTTGSELQRHTEDMIQYGARSGHVPSSSGT</sequence>
<feature type="region of interest" description="Disordered" evidence="7">
    <location>
        <begin position="33"/>
        <end position="109"/>
    </location>
</feature>
<protein>
    <recommendedName>
        <fullName evidence="6">Transcriptional activator HAP2</fullName>
    </recommendedName>
</protein>
<feature type="region of interest" description="Disordered" evidence="7">
    <location>
        <begin position="143"/>
        <end position="164"/>
    </location>
</feature>
<keyword evidence="9" id="KW-1185">Reference proteome</keyword>
<dbReference type="STRING" id="936435.F8PVS1"/>
<dbReference type="Proteomes" id="UP000008063">
    <property type="component" value="Unassembled WGS sequence"/>
</dbReference>
<keyword evidence="2 6" id="KW-0805">Transcription regulation</keyword>
<evidence type="ECO:0000256" key="5">
    <source>
        <dbReference type="ARBA" id="ARBA00023242"/>
    </source>
</evidence>
<feature type="region of interest" description="Disordered" evidence="7">
    <location>
        <begin position="180"/>
        <end position="226"/>
    </location>
</feature>
<evidence type="ECO:0000256" key="4">
    <source>
        <dbReference type="ARBA" id="ARBA00023163"/>
    </source>
</evidence>
<keyword evidence="5 6" id="KW-0539">Nucleus</keyword>
<feature type="region of interest" description="Disordered" evidence="7">
    <location>
        <begin position="250"/>
        <end position="324"/>
    </location>
</feature>
<comment type="similarity">
    <text evidence="6">Belongs to the NFYA/HAP2 subunit family.</text>
</comment>
<evidence type="ECO:0000256" key="3">
    <source>
        <dbReference type="ARBA" id="ARBA00023125"/>
    </source>
</evidence>
<dbReference type="AlphaFoldDB" id="F8PVS1"/>
<dbReference type="EMBL" id="GL945479">
    <property type="protein sequence ID" value="EGO00205.1"/>
    <property type="molecule type" value="Genomic_DNA"/>
</dbReference>
<dbReference type="OrthoDB" id="1097733at2759"/>